<protein>
    <submittedName>
        <fullName evidence="2">Uncharacterized protein</fullName>
    </submittedName>
</protein>
<name>A0AAW0FKF7_9APHY</name>
<accession>A0AAW0FKF7</accession>
<dbReference type="Proteomes" id="UP001385951">
    <property type="component" value="Unassembled WGS sequence"/>
</dbReference>
<keyword evidence="1" id="KW-0732">Signal</keyword>
<dbReference type="EMBL" id="JASBNA010000083">
    <property type="protein sequence ID" value="KAK7677742.1"/>
    <property type="molecule type" value="Genomic_DNA"/>
</dbReference>
<feature type="signal peptide" evidence="1">
    <location>
        <begin position="1"/>
        <end position="24"/>
    </location>
</feature>
<gene>
    <name evidence="2" type="ORF">QCA50_019294</name>
</gene>
<evidence type="ECO:0000256" key="1">
    <source>
        <dbReference type="SAM" id="SignalP"/>
    </source>
</evidence>
<reference evidence="2 3" key="1">
    <citation type="submission" date="2022-09" db="EMBL/GenBank/DDBJ databases">
        <authorList>
            <person name="Palmer J.M."/>
        </authorList>
    </citation>
    <scope>NUCLEOTIDE SEQUENCE [LARGE SCALE GENOMIC DNA]</scope>
    <source>
        <strain evidence="2 3">DSM 7382</strain>
    </source>
</reference>
<proteinExistence type="predicted"/>
<keyword evidence="3" id="KW-1185">Reference proteome</keyword>
<comment type="caution">
    <text evidence="2">The sequence shown here is derived from an EMBL/GenBank/DDBJ whole genome shotgun (WGS) entry which is preliminary data.</text>
</comment>
<sequence length="155" mass="16610">MIAPYTVILASLLTVMTVVQGVTAESHTVTFTNNCDNGTPTLIDSRGNVLSTGGDFTSDGPLIAIAFLQTDSCGEDCALIETTLQNPPAPESFGSITDISLVPPYVTGSLLLLVSNILTDVMARARIAMTRTARRRSMIQMTYMPKFSARRMMSG</sequence>
<feature type="chain" id="PRO_5044001722" evidence="1">
    <location>
        <begin position="25"/>
        <end position="155"/>
    </location>
</feature>
<dbReference type="AlphaFoldDB" id="A0AAW0FKF7"/>
<evidence type="ECO:0000313" key="2">
    <source>
        <dbReference type="EMBL" id="KAK7677742.1"/>
    </source>
</evidence>
<evidence type="ECO:0000313" key="3">
    <source>
        <dbReference type="Proteomes" id="UP001385951"/>
    </source>
</evidence>
<organism evidence="2 3">
    <name type="scientific">Cerrena zonata</name>
    <dbReference type="NCBI Taxonomy" id="2478898"/>
    <lineage>
        <taxon>Eukaryota</taxon>
        <taxon>Fungi</taxon>
        <taxon>Dikarya</taxon>
        <taxon>Basidiomycota</taxon>
        <taxon>Agaricomycotina</taxon>
        <taxon>Agaricomycetes</taxon>
        <taxon>Polyporales</taxon>
        <taxon>Cerrenaceae</taxon>
        <taxon>Cerrena</taxon>
    </lineage>
</organism>